<dbReference type="InterPro" id="IPR009091">
    <property type="entry name" value="RCC1/BLIP-II"/>
</dbReference>
<feature type="repeat" description="RCC1" evidence="5">
    <location>
        <begin position="382"/>
        <end position="436"/>
    </location>
</feature>
<feature type="region of interest" description="Disordered" evidence="6">
    <location>
        <begin position="1"/>
        <end position="53"/>
    </location>
</feature>
<feature type="region of interest" description="Disordered" evidence="6">
    <location>
        <begin position="880"/>
        <end position="919"/>
    </location>
</feature>
<comment type="caution">
    <text evidence="8">The sequence shown here is derived from an EMBL/GenBank/DDBJ whole genome shotgun (WGS) entry which is preliminary data.</text>
</comment>
<dbReference type="PROSITE" id="PS50237">
    <property type="entry name" value="HECT"/>
    <property type="match status" value="1"/>
</dbReference>
<evidence type="ECO:0000256" key="3">
    <source>
        <dbReference type="ARBA" id="ARBA00022786"/>
    </source>
</evidence>
<proteinExistence type="predicted"/>
<keyword evidence="3 4" id="KW-0833">Ubl conjugation pathway</keyword>
<reference evidence="8" key="1">
    <citation type="submission" date="2021-05" db="EMBL/GenBank/DDBJ databases">
        <title>The genome of the haptophyte Pavlova lutheri (Diacronema luteri, Pavlovales) - a model for lipid biosynthesis in eukaryotic algae.</title>
        <authorList>
            <person name="Hulatt C.J."/>
            <person name="Posewitz M.C."/>
        </authorList>
    </citation>
    <scope>NUCLEOTIDE SEQUENCE</scope>
    <source>
        <strain evidence="8">NIVA-4/92</strain>
    </source>
</reference>
<dbReference type="Proteomes" id="UP000751190">
    <property type="component" value="Unassembled WGS sequence"/>
</dbReference>
<dbReference type="OrthoDB" id="8068875at2759"/>
<evidence type="ECO:0000313" key="9">
    <source>
        <dbReference type="Proteomes" id="UP000751190"/>
    </source>
</evidence>
<feature type="repeat" description="RCC1" evidence="5">
    <location>
        <begin position="437"/>
        <end position="495"/>
    </location>
</feature>
<keyword evidence="1" id="KW-0808">Transferase</keyword>
<dbReference type="Gene3D" id="3.30.2160.10">
    <property type="entry name" value="Hect, E3 ligase catalytic domain"/>
    <property type="match status" value="1"/>
</dbReference>
<dbReference type="SMART" id="SM00119">
    <property type="entry name" value="HECTc"/>
    <property type="match status" value="1"/>
</dbReference>
<feature type="compositionally biased region" description="Gly residues" evidence="6">
    <location>
        <begin position="903"/>
        <end position="913"/>
    </location>
</feature>
<feature type="repeat" description="RCC1" evidence="5">
    <location>
        <begin position="287"/>
        <end position="369"/>
    </location>
</feature>
<feature type="compositionally biased region" description="Pro residues" evidence="6">
    <location>
        <begin position="42"/>
        <end position="52"/>
    </location>
</feature>
<feature type="repeat" description="RCC1" evidence="5">
    <location>
        <begin position="76"/>
        <end position="126"/>
    </location>
</feature>
<protein>
    <recommendedName>
        <fullName evidence="7">HECT domain-containing protein</fullName>
    </recommendedName>
</protein>
<dbReference type="InterPro" id="IPR058923">
    <property type="entry name" value="RCC1-like_dom"/>
</dbReference>
<dbReference type="Gene3D" id="3.90.1750.10">
    <property type="entry name" value="Hect, E3 ligase catalytic domains"/>
    <property type="match status" value="1"/>
</dbReference>
<feature type="repeat" description="RCC1" evidence="5">
    <location>
        <begin position="127"/>
        <end position="179"/>
    </location>
</feature>
<accession>A0A8J6CA43</accession>
<dbReference type="SUPFAM" id="SSF56204">
    <property type="entry name" value="Hect, E3 ligase catalytic domain"/>
    <property type="match status" value="1"/>
</dbReference>
<feature type="repeat" description="RCC1" evidence="5">
    <location>
        <begin position="180"/>
        <end position="234"/>
    </location>
</feature>
<keyword evidence="9" id="KW-1185">Reference proteome</keyword>
<dbReference type="Pfam" id="PF25390">
    <property type="entry name" value="WD40_RLD"/>
    <property type="match status" value="1"/>
</dbReference>
<dbReference type="PROSITE" id="PS50012">
    <property type="entry name" value="RCC1_3"/>
    <property type="match status" value="7"/>
</dbReference>
<evidence type="ECO:0000256" key="4">
    <source>
        <dbReference type="PROSITE-ProRule" id="PRU00104"/>
    </source>
</evidence>
<dbReference type="PANTHER" id="PTHR45622:SF60">
    <property type="entry name" value="UBIQUITIN-PROTEIN LIGASE E3A"/>
    <property type="match status" value="1"/>
</dbReference>
<dbReference type="GO" id="GO:0061630">
    <property type="term" value="F:ubiquitin protein ligase activity"/>
    <property type="evidence" value="ECO:0007669"/>
    <property type="project" value="TreeGrafter"/>
</dbReference>
<evidence type="ECO:0000256" key="5">
    <source>
        <dbReference type="PROSITE-ProRule" id="PRU00235"/>
    </source>
</evidence>
<keyword evidence="2" id="KW-0677">Repeat</keyword>
<dbReference type="InterPro" id="IPR000408">
    <property type="entry name" value="Reg_chr_condens"/>
</dbReference>
<evidence type="ECO:0000256" key="1">
    <source>
        <dbReference type="ARBA" id="ARBA00022679"/>
    </source>
</evidence>
<dbReference type="PRINTS" id="PR00633">
    <property type="entry name" value="RCCNDNSATION"/>
</dbReference>
<feature type="repeat" description="RCC1" evidence="5">
    <location>
        <begin position="235"/>
        <end position="286"/>
    </location>
</feature>
<sequence length="1282" mass="133671">MGASVPEPVARCISMDTQDEPTRAPSPEPLAEPNAHTERAPPELPPLPPLAHPPRVQTVYERAATPRRPPPSLSEASVLVFGANDCAQLGCGREMGDAVSAPVLVDARGVCSVGFGACHSAWLTVDGEVLTVGANDHGQCGLGAQVEELLTPRLLEAFSTKPVAQLSVGASHSAAVTREGELITWGESSHGQCGHGEGTDVDVRKPRVVQALRGQVVVSCVACGGEFTALCTTAAEVFTVGMGRFGALGHGDLADRALPARVLDLLAVPVLAVAAGERHCVALTHNGEAISWGWGVHGQLGLAELAPVALAPTGEAPSARGSGGGKAARQTAERALEAQPTPRVVIALKGTKLRAVACGGAHTLFLAHGADGGHADMDAAPALVLACGKNDAGQLGVGDTAERRTPAPVAMPAGARAAPIGGIAAGSEHSTLWLTDGRVYVWGGGRLGELGLFVNAAEAACALEPRELPVAPISGRTGHVLVCAGARSTAVLVAPGDATGTTSSAPRGVAEPTARFESAVEVEALARGAVGQPALDALARRAGAVFASPALLNASFARAAGAASAAGAESERSAELERAYVALIQTHSRSSVVLHALRQSVGEVLARLEEVVERERARTPAPAASGGGGGGSGAGTSRGGAAPPPPAATMQCSKGRSTVPTIPASASGGVRALVRQPSLALHVTGGLPSSAFACRALISVLQSPIMADSRLTSDELPRAGKLVRSLDSGALGLLVVALRSLEPSIFGARIVRALRSRFAELLQSRADAHTWSEEGDSRQAHVLALLALAREANELEPESVGRTHIPRREFCIDWLGERADLPLQYAGWVQGGGGFNVCNFPWLLPVGAKAQLLRVEASIRMQTEVARAVQQIYAPLTSAEQPATGAPGEPVLGAKPAGAARAGSGGSDGGGGASEQEPRLPSHFEKLNPYFVLEVRRSLLVQDTLRAIGSSSTRLLLRPLKVFFVGEPAIDEGGVAKEFFQLLVDALFREDFGMFEYNQATRRFWFRQQAGLAEGAEPQAEFFLVGLALGLALHNGQILDLRFPPALFRKLLNLPVGAAQLADVDPDLARGLEQLRAFDGDVESTFCADFTVTEVAFGHAHSIELKPNGATLPVTNANRDEYTELVTRHRLNGSCAVQFSAFQRGFLLMCDGAALSFVTPDELEELVCGEPHLDFKALQASAQYDGFRSDSAVVGWFWEVVHSLTSPEQAMLLQFATGSDRAPVGGLGKLRFVLQRTGPDSMALPVAHTCFNMLSMPEYTSRAKLRDRLLIAIANAEGFGLQ</sequence>
<dbReference type="InterPro" id="IPR000569">
    <property type="entry name" value="HECT_dom"/>
</dbReference>
<feature type="domain" description="HECT" evidence="7">
    <location>
        <begin position="952"/>
        <end position="1282"/>
    </location>
</feature>
<dbReference type="Gene3D" id="2.130.10.30">
    <property type="entry name" value="Regulator of chromosome condensation 1/beta-lactamase-inhibitor protein II"/>
    <property type="match status" value="3"/>
</dbReference>
<feature type="region of interest" description="Disordered" evidence="6">
    <location>
        <begin position="314"/>
        <end position="336"/>
    </location>
</feature>
<dbReference type="EMBL" id="JAGTXO010000006">
    <property type="protein sequence ID" value="KAG8467197.1"/>
    <property type="molecule type" value="Genomic_DNA"/>
</dbReference>
<dbReference type="Pfam" id="PF00632">
    <property type="entry name" value="HECT"/>
    <property type="match status" value="1"/>
</dbReference>
<evidence type="ECO:0000313" key="8">
    <source>
        <dbReference type="EMBL" id="KAG8467197.1"/>
    </source>
</evidence>
<dbReference type="OMA" id="FKSQACW"/>
<feature type="compositionally biased region" description="Gly residues" evidence="6">
    <location>
        <begin position="625"/>
        <end position="638"/>
    </location>
</feature>
<gene>
    <name evidence="8" type="ORF">KFE25_000513</name>
</gene>
<evidence type="ECO:0000256" key="2">
    <source>
        <dbReference type="ARBA" id="ARBA00022737"/>
    </source>
</evidence>
<name>A0A8J6CA43_DIALT</name>
<dbReference type="InterPro" id="IPR051709">
    <property type="entry name" value="Ub-ligase/GTPase-reg"/>
</dbReference>
<feature type="active site" description="Glycyl thioester intermediate" evidence="4">
    <location>
        <position position="1250"/>
    </location>
</feature>
<dbReference type="InterPro" id="IPR035983">
    <property type="entry name" value="Hect_E3_ubiquitin_ligase"/>
</dbReference>
<evidence type="ECO:0000259" key="7">
    <source>
        <dbReference type="PROSITE" id="PS50237"/>
    </source>
</evidence>
<feature type="compositionally biased region" description="Polar residues" evidence="6">
    <location>
        <begin position="650"/>
        <end position="660"/>
    </location>
</feature>
<feature type="region of interest" description="Disordered" evidence="6">
    <location>
        <begin position="613"/>
        <end position="661"/>
    </location>
</feature>
<feature type="compositionally biased region" description="Low complexity" evidence="6">
    <location>
        <begin position="893"/>
        <end position="902"/>
    </location>
</feature>
<dbReference type="Gene3D" id="3.30.2410.10">
    <property type="entry name" value="Hect, E3 ligase catalytic domain"/>
    <property type="match status" value="1"/>
</dbReference>
<dbReference type="PANTHER" id="PTHR45622">
    <property type="entry name" value="UBIQUITIN-PROTEIN LIGASE E3A-RELATED"/>
    <property type="match status" value="1"/>
</dbReference>
<evidence type="ECO:0000256" key="6">
    <source>
        <dbReference type="SAM" id="MobiDB-lite"/>
    </source>
</evidence>
<dbReference type="CDD" id="cd00078">
    <property type="entry name" value="HECTc"/>
    <property type="match status" value="1"/>
</dbReference>
<dbReference type="SUPFAM" id="SSF50985">
    <property type="entry name" value="RCC1/BLIP-II"/>
    <property type="match status" value="1"/>
</dbReference>
<organism evidence="8 9">
    <name type="scientific">Diacronema lutheri</name>
    <name type="common">Unicellular marine alga</name>
    <name type="synonym">Monochrysis lutheri</name>
    <dbReference type="NCBI Taxonomy" id="2081491"/>
    <lineage>
        <taxon>Eukaryota</taxon>
        <taxon>Haptista</taxon>
        <taxon>Haptophyta</taxon>
        <taxon>Pavlovophyceae</taxon>
        <taxon>Pavlovales</taxon>
        <taxon>Pavlovaceae</taxon>
        <taxon>Diacronema</taxon>
    </lineage>
</organism>
<dbReference type="FunFam" id="3.30.2410.10:FF:000003">
    <property type="entry name" value="probable E3 ubiquitin-protein ligase HERC4 isoform X1"/>
    <property type="match status" value="1"/>
</dbReference>